<accession>A0A9P5MX29</accession>
<proteinExistence type="predicted"/>
<organism evidence="1 2">
    <name type="scientific">Russula ochroleuca</name>
    <dbReference type="NCBI Taxonomy" id="152965"/>
    <lineage>
        <taxon>Eukaryota</taxon>
        <taxon>Fungi</taxon>
        <taxon>Dikarya</taxon>
        <taxon>Basidiomycota</taxon>
        <taxon>Agaricomycotina</taxon>
        <taxon>Agaricomycetes</taxon>
        <taxon>Russulales</taxon>
        <taxon>Russulaceae</taxon>
        <taxon>Russula</taxon>
    </lineage>
</organism>
<dbReference type="Proteomes" id="UP000759537">
    <property type="component" value="Unassembled WGS sequence"/>
</dbReference>
<reference evidence="1" key="2">
    <citation type="journal article" date="2020" name="Nat. Commun.">
        <title>Large-scale genome sequencing of mycorrhizal fungi provides insights into the early evolution of symbiotic traits.</title>
        <authorList>
            <person name="Miyauchi S."/>
            <person name="Kiss E."/>
            <person name="Kuo A."/>
            <person name="Drula E."/>
            <person name="Kohler A."/>
            <person name="Sanchez-Garcia M."/>
            <person name="Morin E."/>
            <person name="Andreopoulos B."/>
            <person name="Barry K.W."/>
            <person name="Bonito G."/>
            <person name="Buee M."/>
            <person name="Carver A."/>
            <person name="Chen C."/>
            <person name="Cichocki N."/>
            <person name="Clum A."/>
            <person name="Culley D."/>
            <person name="Crous P.W."/>
            <person name="Fauchery L."/>
            <person name="Girlanda M."/>
            <person name="Hayes R.D."/>
            <person name="Keri Z."/>
            <person name="LaButti K."/>
            <person name="Lipzen A."/>
            <person name="Lombard V."/>
            <person name="Magnuson J."/>
            <person name="Maillard F."/>
            <person name="Murat C."/>
            <person name="Nolan M."/>
            <person name="Ohm R.A."/>
            <person name="Pangilinan J."/>
            <person name="Pereira M.F."/>
            <person name="Perotto S."/>
            <person name="Peter M."/>
            <person name="Pfister S."/>
            <person name="Riley R."/>
            <person name="Sitrit Y."/>
            <person name="Stielow J.B."/>
            <person name="Szollosi G."/>
            <person name="Zifcakova L."/>
            <person name="Stursova M."/>
            <person name="Spatafora J.W."/>
            <person name="Tedersoo L."/>
            <person name="Vaario L.M."/>
            <person name="Yamada A."/>
            <person name="Yan M."/>
            <person name="Wang P."/>
            <person name="Xu J."/>
            <person name="Bruns T."/>
            <person name="Baldrian P."/>
            <person name="Vilgalys R."/>
            <person name="Dunand C."/>
            <person name="Henrissat B."/>
            <person name="Grigoriev I.V."/>
            <person name="Hibbett D."/>
            <person name="Nagy L.G."/>
            <person name="Martin F.M."/>
        </authorList>
    </citation>
    <scope>NUCLEOTIDE SEQUENCE</scope>
    <source>
        <strain evidence="1">Prilba</strain>
    </source>
</reference>
<dbReference type="EMBL" id="WHVB01000007">
    <property type="protein sequence ID" value="KAF8480843.1"/>
    <property type="molecule type" value="Genomic_DNA"/>
</dbReference>
<evidence type="ECO:0000313" key="2">
    <source>
        <dbReference type="Proteomes" id="UP000759537"/>
    </source>
</evidence>
<gene>
    <name evidence="1" type="ORF">DFH94DRAFT_844464</name>
</gene>
<name>A0A9P5MX29_9AGAM</name>
<sequence length="246" mass="27407">MQCLDQRPYECNRIGLVRAYRSCGQAFRVIKNLSAQRLRGEAEALSSITRTIGPFTVMNHLRFAYGESIGPLQEADLDLLVGPEHVAHLVEAGSVDRNQLSESIDVKSGSAFCGGPNARRGPLHGEVGIKVDKDVCDQRIPIDLLFEEVKSQDRATGKVITPGECGYQSEWYMWETTYRRVGIYIHEAGTRVLTYDIDRLDEISLIGALSRRACRETHTSQIDSGLTPPVLPLLPLVSCRHGRTQR</sequence>
<keyword evidence="2" id="KW-1185">Reference proteome</keyword>
<comment type="caution">
    <text evidence="1">The sequence shown here is derived from an EMBL/GenBank/DDBJ whole genome shotgun (WGS) entry which is preliminary data.</text>
</comment>
<protein>
    <submittedName>
        <fullName evidence="1">Uncharacterized protein</fullName>
    </submittedName>
</protein>
<reference evidence="1" key="1">
    <citation type="submission" date="2019-10" db="EMBL/GenBank/DDBJ databases">
        <authorList>
            <consortium name="DOE Joint Genome Institute"/>
            <person name="Kuo A."/>
            <person name="Miyauchi S."/>
            <person name="Kiss E."/>
            <person name="Drula E."/>
            <person name="Kohler A."/>
            <person name="Sanchez-Garcia M."/>
            <person name="Andreopoulos B."/>
            <person name="Barry K.W."/>
            <person name="Bonito G."/>
            <person name="Buee M."/>
            <person name="Carver A."/>
            <person name="Chen C."/>
            <person name="Cichocki N."/>
            <person name="Clum A."/>
            <person name="Culley D."/>
            <person name="Crous P.W."/>
            <person name="Fauchery L."/>
            <person name="Girlanda M."/>
            <person name="Hayes R."/>
            <person name="Keri Z."/>
            <person name="LaButti K."/>
            <person name="Lipzen A."/>
            <person name="Lombard V."/>
            <person name="Magnuson J."/>
            <person name="Maillard F."/>
            <person name="Morin E."/>
            <person name="Murat C."/>
            <person name="Nolan M."/>
            <person name="Ohm R."/>
            <person name="Pangilinan J."/>
            <person name="Pereira M."/>
            <person name="Perotto S."/>
            <person name="Peter M."/>
            <person name="Riley R."/>
            <person name="Sitrit Y."/>
            <person name="Stielow B."/>
            <person name="Szollosi G."/>
            <person name="Zifcakova L."/>
            <person name="Stursova M."/>
            <person name="Spatafora J.W."/>
            <person name="Tedersoo L."/>
            <person name="Vaario L.-M."/>
            <person name="Yamada A."/>
            <person name="Yan M."/>
            <person name="Wang P."/>
            <person name="Xu J."/>
            <person name="Bruns T."/>
            <person name="Baldrian P."/>
            <person name="Vilgalys R."/>
            <person name="Henrissat B."/>
            <person name="Grigoriev I.V."/>
            <person name="Hibbett D."/>
            <person name="Nagy L.G."/>
            <person name="Martin F.M."/>
        </authorList>
    </citation>
    <scope>NUCLEOTIDE SEQUENCE</scope>
    <source>
        <strain evidence="1">Prilba</strain>
    </source>
</reference>
<dbReference type="OrthoDB" id="6359943at2759"/>
<evidence type="ECO:0000313" key="1">
    <source>
        <dbReference type="EMBL" id="KAF8480843.1"/>
    </source>
</evidence>
<dbReference type="AlphaFoldDB" id="A0A9P5MX29"/>